<evidence type="ECO:0000256" key="1">
    <source>
        <dbReference type="ARBA" id="ARBA00022679"/>
    </source>
</evidence>
<dbReference type="Proteomes" id="UP000559256">
    <property type="component" value="Unassembled WGS sequence"/>
</dbReference>
<dbReference type="Pfam" id="PF00294">
    <property type="entry name" value="PfkB"/>
    <property type="match status" value="1"/>
</dbReference>
<dbReference type="EMBL" id="JAACJM010000065">
    <property type="protein sequence ID" value="KAF5352961.1"/>
    <property type="molecule type" value="Genomic_DNA"/>
</dbReference>
<proteinExistence type="predicted"/>
<sequence>MAESIRCLIRGSINVDETFQVKEIARPGETISSHGIVKRVGGKGANQSVAVAKAGATVDLIGVIGDDAPWVKNYLKENGVNVKDVEVVKEPTGRALIQVADHGENCIILFKGANFASLPIKLIHPKTSHLLLQNEIPLSDTLAYIDAVRAAVNGHVTTTFNPSPMPSDEELRSFPWDKPRLVNCQ</sequence>
<dbReference type="PANTHER" id="PTHR10584">
    <property type="entry name" value="SUGAR KINASE"/>
    <property type="match status" value="1"/>
</dbReference>
<dbReference type="GO" id="GO:0016301">
    <property type="term" value="F:kinase activity"/>
    <property type="evidence" value="ECO:0007669"/>
    <property type="project" value="UniProtKB-KW"/>
</dbReference>
<feature type="domain" description="Carbohydrate kinase PfkB" evidence="3">
    <location>
        <begin position="11"/>
        <end position="123"/>
    </location>
</feature>
<organism evidence="4 5">
    <name type="scientific">Tetrapyrgos nigripes</name>
    <dbReference type="NCBI Taxonomy" id="182062"/>
    <lineage>
        <taxon>Eukaryota</taxon>
        <taxon>Fungi</taxon>
        <taxon>Dikarya</taxon>
        <taxon>Basidiomycota</taxon>
        <taxon>Agaricomycotina</taxon>
        <taxon>Agaricomycetes</taxon>
        <taxon>Agaricomycetidae</taxon>
        <taxon>Agaricales</taxon>
        <taxon>Marasmiineae</taxon>
        <taxon>Marasmiaceae</taxon>
        <taxon>Tetrapyrgos</taxon>
    </lineage>
</organism>
<keyword evidence="2" id="KW-0418">Kinase</keyword>
<dbReference type="SUPFAM" id="SSF53613">
    <property type="entry name" value="Ribokinase-like"/>
    <property type="match status" value="1"/>
</dbReference>
<evidence type="ECO:0000259" key="3">
    <source>
        <dbReference type="Pfam" id="PF00294"/>
    </source>
</evidence>
<keyword evidence="5" id="KW-1185">Reference proteome</keyword>
<dbReference type="GO" id="GO:0006796">
    <property type="term" value="P:phosphate-containing compound metabolic process"/>
    <property type="evidence" value="ECO:0007669"/>
    <property type="project" value="UniProtKB-ARBA"/>
</dbReference>
<dbReference type="OrthoDB" id="415590at2759"/>
<comment type="caution">
    <text evidence="4">The sequence shown here is derived from an EMBL/GenBank/DDBJ whole genome shotgun (WGS) entry which is preliminary data.</text>
</comment>
<dbReference type="PANTHER" id="PTHR10584:SF166">
    <property type="entry name" value="RIBOKINASE"/>
    <property type="match status" value="1"/>
</dbReference>
<evidence type="ECO:0000313" key="5">
    <source>
        <dbReference type="Proteomes" id="UP000559256"/>
    </source>
</evidence>
<dbReference type="InterPro" id="IPR011611">
    <property type="entry name" value="PfkB_dom"/>
</dbReference>
<keyword evidence="1" id="KW-0808">Transferase</keyword>
<evidence type="ECO:0000313" key="4">
    <source>
        <dbReference type="EMBL" id="KAF5352961.1"/>
    </source>
</evidence>
<accession>A0A8H5FXN2</accession>
<evidence type="ECO:0000256" key="2">
    <source>
        <dbReference type="ARBA" id="ARBA00022777"/>
    </source>
</evidence>
<dbReference type="InterPro" id="IPR002139">
    <property type="entry name" value="Ribo/fructo_kinase"/>
</dbReference>
<dbReference type="InterPro" id="IPR029056">
    <property type="entry name" value="Ribokinase-like"/>
</dbReference>
<gene>
    <name evidence="4" type="ORF">D9758_007952</name>
</gene>
<name>A0A8H5FXN2_9AGAR</name>
<dbReference type="Gene3D" id="3.40.1190.20">
    <property type="match status" value="1"/>
</dbReference>
<reference evidence="4 5" key="1">
    <citation type="journal article" date="2020" name="ISME J.">
        <title>Uncovering the hidden diversity of litter-decomposition mechanisms in mushroom-forming fungi.</title>
        <authorList>
            <person name="Floudas D."/>
            <person name="Bentzer J."/>
            <person name="Ahren D."/>
            <person name="Johansson T."/>
            <person name="Persson P."/>
            <person name="Tunlid A."/>
        </authorList>
    </citation>
    <scope>NUCLEOTIDE SEQUENCE [LARGE SCALE GENOMIC DNA]</scope>
    <source>
        <strain evidence="4 5">CBS 291.85</strain>
    </source>
</reference>
<dbReference type="AlphaFoldDB" id="A0A8H5FXN2"/>
<protein>
    <recommendedName>
        <fullName evidence="3">Carbohydrate kinase PfkB domain-containing protein</fullName>
    </recommendedName>
</protein>
<dbReference type="PRINTS" id="PR00990">
    <property type="entry name" value="RIBOKINASE"/>
</dbReference>